<dbReference type="AlphaFoldDB" id="A0A2I6S9F5"/>
<evidence type="ECO:0000313" key="2">
    <source>
        <dbReference type="Proteomes" id="UP000242205"/>
    </source>
</evidence>
<name>A0A2I6S9F5_9RHOO</name>
<evidence type="ECO:0000313" key="1">
    <source>
        <dbReference type="EMBL" id="AUN95884.1"/>
    </source>
</evidence>
<accession>A0A2I6S9F5</accession>
<sequence length="520" mass="56786">MKILDQHGNPFDTGQLAEPQTTRIAQLAHQLIDSQLDGISPAKAARILKDADLGDLTAQSQLFDDMLDRDAHLRSEYEKRQGAPVALDWSIEPPANASAAEKAAAAYAGEMLRDAVDDLEDVLLAMMEAPGHGFAPIELEWQRIGRDWIPKFHPRPQTWFRTDTHRRALRLADGSPDGAEPIPMGWILHQHKKVKTGYLGRAGIFRACLWPFLYKAYAVGDFAEFLETYGLPIIVGKYMAGATAEEKSSLMRAVAALGHDARAIMPEGMALEIQTVTGGTGGSHHMAMVEWADRAQSKVVLGQTTSSEAQATGLGSGVADLHGEVRRDILKSDARQLADTLTRDLIYPLVALNRPGVESYRRCPRWVFDAGEAEDLAAYAEALPKLVGVGFKIPRAWGHAKLRIPEPDANEDVLEVPAMPPMGALRRPAMAAARRPAAEGFADQDMLDAALEAIGADTLDAQMRELLAPVLERLDEDPDPNELLGWLAEAFPEADGGALEEKLGRLLWAAQMWGRLNGRA</sequence>
<dbReference type="InterPro" id="IPR009279">
    <property type="entry name" value="Portal_Mu"/>
</dbReference>
<evidence type="ECO:0008006" key="3">
    <source>
        <dbReference type="Google" id="ProtNLM"/>
    </source>
</evidence>
<keyword evidence="2" id="KW-1185">Reference proteome</keyword>
<protein>
    <recommendedName>
        <fullName evidence="3">DUF935 domain-containing protein</fullName>
    </recommendedName>
</protein>
<dbReference type="OrthoDB" id="9802690at2"/>
<reference evidence="1 2" key="1">
    <citation type="submission" date="2018-01" db="EMBL/GenBank/DDBJ databases">
        <authorList>
            <person name="Fu G.-Y."/>
        </authorList>
    </citation>
    <scope>NUCLEOTIDE SEQUENCE [LARGE SCALE GENOMIC DNA]</scope>
    <source>
        <strain evidence="1 2">SY39</strain>
    </source>
</reference>
<proteinExistence type="predicted"/>
<dbReference type="KEGG" id="atw:C0099_13655"/>
<gene>
    <name evidence="1" type="ORF">C0099_13655</name>
</gene>
<dbReference type="Proteomes" id="UP000242205">
    <property type="component" value="Chromosome"/>
</dbReference>
<dbReference type="Pfam" id="PF06074">
    <property type="entry name" value="Portal_Mu"/>
    <property type="match status" value="1"/>
</dbReference>
<dbReference type="EMBL" id="CP025682">
    <property type="protein sequence ID" value="AUN95884.1"/>
    <property type="molecule type" value="Genomic_DNA"/>
</dbReference>
<organism evidence="1 2">
    <name type="scientific">Pseudazoarcus pumilus</name>
    <dbReference type="NCBI Taxonomy" id="2067960"/>
    <lineage>
        <taxon>Bacteria</taxon>
        <taxon>Pseudomonadati</taxon>
        <taxon>Pseudomonadota</taxon>
        <taxon>Betaproteobacteria</taxon>
        <taxon>Rhodocyclales</taxon>
        <taxon>Zoogloeaceae</taxon>
        <taxon>Pseudazoarcus</taxon>
    </lineage>
</organism>
<dbReference type="RefSeq" id="WP_102247929.1">
    <property type="nucleotide sequence ID" value="NZ_CP025682.1"/>
</dbReference>